<feature type="domain" description="CN hydrolase" evidence="10">
    <location>
        <begin position="221"/>
        <end position="495"/>
    </location>
</feature>
<dbReference type="GO" id="GO:0005886">
    <property type="term" value="C:plasma membrane"/>
    <property type="evidence" value="ECO:0007669"/>
    <property type="project" value="UniProtKB-SubCell"/>
</dbReference>
<dbReference type="AlphaFoldDB" id="A0A5C6RZK7"/>
<dbReference type="EC" id="2.3.1.269" evidence="9"/>
<dbReference type="GO" id="GO:0016410">
    <property type="term" value="F:N-acyltransferase activity"/>
    <property type="evidence" value="ECO:0007669"/>
    <property type="project" value="UniProtKB-UniRule"/>
</dbReference>
<gene>
    <name evidence="9 11" type="primary">lnt</name>
    <name evidence="11" type="ORF">FRY74_03165</name>
</gene>
<keyword evidence="3 9" id="KW-1003">Cell membrane</keyword>
<dbReference type="RefSeq" id="WP_147098519.1">
    <property type="nucleotide sequence ID" value="NZ_VOOS01000001.1"/>
</dbReference>
<feature type="transmembrane region" description="Helical" evidence="9">
    <location>
        <begin position="57"/>
        <end position="75"/>
    </location>
</feature>
<sequence>MQKLKLAGLAILSGLLMGVSWPETGNLAPLFFIALTPLLYIEYTVTQNKIKSRFLFYYAYLAFITFNTFTTWWIWFASDAGMIMAEALNSLFMATVFLWFHSIKKKLGAKKGYFSLIVLWIGFEWLHYNWDLSHPWSSFGNVFANHIKLIQWYEYTGVLGGTFWLLLVNILVFNLIRKIVILSEPIKSQLKLISITALLIIIPISTSYIIFNNYTEIQTPIEVVIVQPNIDPYTEKFGGMSEAQQVGRILSLAKEKTTLSTDFVIAPETAIPRGSEESVLEQNYAIQEIRRFLRNYPNTKFVIGASTYNDYPKSEEKPTPSARPDERTGGWYDAFNSALQISNNEEIKIYHKSKLVLGVEKLPFAKLLSPLEDFAINLGGTMGSLGVQKEAEIFKNEKGNIAPVICYESIYGDYVTDYIKKGADAIFIITNDGWWEDTPGYKQHLTYAQLRSIETRRSIARSANTGISCVINQKGEIEHKTKWWEKAVVNATINLNTKTTIYTQFGDYLGRISAALAALLLLWNISLYYKSKGQSID</sequence>
<evidence type="ECO:0000313" key="11">
    <source>
        <dbReference type="EMBL" id="TXB67199.1"/>
    </source>
</evidence>
<dbReference type="PANTHER" id="PTHR38686:SF1">
    <property type="entry name" value="APOLIPOPROTEIN N-ACYLTRANSFERASE"/>
    <property type="match status" value="1"/>
</dbReference>
<comment type="caution">
    <text evidence="11">The sequence shown here is derived from an EMBL/GenBank/DDBJ whole genome shotgun (WGS) entry which is preliminary data.</text>
</comment>
<evidence type="ECO:0000256" key="8">
    <source>
        <dbReference type="ARBA" id="ARBA00023315"/>
    </source>
</evidence>
<dbReference type="OrthoDB" id="9804277at2"/>
<evidence type="ECO:0000256" key="7">
    <source>
        <dbReference type="ARBA" id="ARBA00023136"/>
    </source>
</evidence>
<evidence type="ECO:0000256" key="3">
    <source>
        <dbReference type="ARBA" id="ARBA00022475"/>
    </source>
</evidence>
<keyword evidence="7 9" id="KW-0472">Membrane</keyword>
<dbReference type="InterPro" id="IPR004563">
    <property type="entry name" value="Apolipo_AcylTrfase"/>
</dbReference>
<dbReference type="HAMAP" id="MF_01148">
    <property type="entry name" value="Lnt"/>
    <property type="match status" value="1"/>
</dbReference>
<dbReference type="PROSITE" id="PS50263">
    <property type="entry name" value="CN_HYDROLASE"/>
    <property type="match status" value="1"/>
</dbReference>
<evidence type="ECO:0000256" key="4">
    <source>
        <dbReference type="ARBA" id="ARBA00022679"/>
    </source>
</evidence>
<dbReference type="SUPFAM" id="SSF56317">
    <property type="entry name" value="Carbon-nitrogen hydrolase"/>
    <property type="match status" value="1"/>
</dbReference>
<dbReference type="UniPathway" id="UPA00666"/>
<feature type="transmembrane region" description="Helical" evidence="9">
    <location>
        <begin position="112"/>
        <end position="130"/>
    </location>
</feature>
<comment type="catalytic activity">
    <reaction evidence="9">
        <text>N-terminal S-1,2-diacyl-sn-glyceryl-L-cysteinyl-[lipoprotein] + a glycerophospholipid = N-acyl-S-1,2-diacyl-sn-glyceryl-L-cysteinyl-[lipoprotein] + a 2-acyl-sn-glycero-3-phospholipid + H(+)</text>
        <dbReference type="Rhea" id="RHEA:48228"/>
        <dbReference type="Rhea" id="RHEA-COMP:14681"/>
        <dbReference type="Rhea" id="RHEA-COMP:14684"/>
        <dbReference type="ChEBI" id="CHEBI:15378"/>
        <dbReference type="ChEBI" id="CHEBI:136912"/>
        <dbReference type="ChEBI" id="CHEBI:140656"/>
        <dbReference type="ChEBI" id="CHEBI:140657"/>
        <dbReference type="ChEBI" id="CHEBI:140660"/>
        <dbReference type="EC" id="2.3.1.269"/>
    </reaction>
</comment>
<dbReference type="EMBL" id="VOOS01000001">
    <property type="protein sequence ID" value="TXB67199.1"/>
    <property type="molecule type" value="Genomic_DNA"/>
</dbReference>
<keyword evidence="5 9" id="KW-0812">Transmembrane</keyword>
<protein>
    <recommendedName>
        <fullName evidence="9">Apolipoprotein N-acyltransferase</fullName>
        <shortName evidence="9">ALP N-acyltransferase</shortName>
        <ecNumber evidence="9">2.3.1.269</ecNumber>
    </recommendedName>
</protein>
<evidence type="ECO:0000259" key="10">
    <source>
        <dbReference type="PROSITE" id="PS50263"/>
    </source>
</evidence>
<keyword evidence="6 9" id="KW-1133">Transmembrane helix</keyword>
<comment type="function">
    <text evidence="9">Catalyzes the phospholipid dependent N-acylation of the N-terminal cysteine of apolipoprotein, the last step in lipoprotein maturation.</text>
</comment>
<feature type="transmembrane region" description="Helical" evidence="9">
    <location>
        <begin position="150"/>
        <end position="172"/>
    </location>
</feature>
<comment type="similarity">
    <text evidence="2 9">Belongs to the CN hydrolase family. Apolipoprotein N-acyltransferase subfamily.</text>
</comment>
<keyword evidence="8 9" id="KW-0012">Acyltransferase</keyword>
<reference evidence="11 12" key="1">
    <citation type="submission" date="2019-08" db="EMBL/GenBank/DDBJ databases">
        <title>Genome of Vicingus serpentipes NCIMB 15042.</title>
        <authorList>
            <person name="Bowman J.P."/>
        </authorList>
    </citation>
    <scope>NUCLEOTIDE SEQUENCE [LARGE SCALE GENOMIC DNA]</scope>
    <source>
        <strain evidence="11 12">NCIMB 15042</strain>
    </source>
</reference>
<proteinExistence type="inferred from homology"/>
<organism evidence="11 12">
    <name type="scientific">Vicingus serpentipes</name>
    <dbReference type="NCBI Taxonomy" id="1926625"/>
    <lineage>
        <taxon>Bacteria</taxon>
        <taxon>Pseudomonadati</taxon>
        <taxon>Bacteroidota</taxon>
        <taxon>Flavobacteriia</taxon>
        <taxon>Flavobacteriales</taxon>
        <taxon>Vicingaceae</taxon>
        <taxon>Vicingus</taxon>
    </lineage>
</organism>
<keyword evidence="4 9" id="KW-0808">Transferase</keyword>
<dbReference type="Proteomes" id="UP000321721">
    <property type="component" value="Unassembled WGS sequence"/>
</dbReference>
<evidence type="ECO:0000313" key="12">
    <source>
        <dbReference type="Proteomes" id="UP000321721"/>
    </source>
</evidence>
<keyword evidence="12" id="KW-1185">Reference proteome</keyword>
<dbReference type="PANTHER" id="PTHR38686">
    <property type="entry name" value="APOLIPOPROTEIN N-ACYLTRANSFERASE"/>
    <property type="match status" value="1"/>
</dbReference>
<evidence type="ECO:0000256" key="9">
    <source>
        <dbReference type="HAMAP-Rule" id="MF_01148"/>
    </source>
</evidence>
<name>A0A5C6RZK7_9FLAO</name>
<evidence type="ECO:0000256" key="6">
    <source>
        <dbReference type="ARBA" id="ARBA00022989"/>
    </source>
</evidence>
<evidence type="ECO:0000256" key="5">
    <source>
        <dbReference type="ARBA" id="ARBA00022692"/>
    </source>
</evidence>
<dbReference type="Pfam" id="PF20154">
    <property type="entry name" value="LNT_N"/>
    <property type="match status" value="1"/>
</dbReference>
<accession>A0A5C6RZK7</accession>
<comment type="pathway">
    <text evidence="9">Protein modification; lipoprotein biosynthesis (N-acyl transfer).</text>
</comment>
<evidence type="ECO:0000256" key="1">
    <source>
        <dbReference type="ARBA" id="ARBA00004651"/>
    </source>
</evidence>
<dbReference type="CDD" id="cd07571">
    <property type="entry name" value="ALP_N-acyl_transferase"/>
    <property type="match status" value="1"/>
</dbReference>
<dbReference type="InterPro" id="IPR003010">
    <property type="entry name" value="C-N_Hydrolase"/>
</dbReference>
<keyword evidence="11" id="KW-0449">Lipoprotein</keyword>
<comment type="subcellular location">
    <subcellularLocation>
        <location evidence="1 9">Cell membrane</location>
        <topology evidence="1 9">Multi-pass membrane protein</topology>
    </subcellularLocation>
</comment>
<evidence type="ECO:0000256" key="2">
    <source>
        <dbReference type="ARBA" id="ARBA00010065"/>
    </source>
</evidence>
<dbReference type="GO" id="GO:0042158">
    <property type="term" value="P:lipoprotein biosynthetic process"/>
    <property type="evidence" value="ECO:0007669"/>
    <property type="project" value="UniProtKB-UniRule"/>
</dbReference>
<feature type="transmembrane region" description="Helical" evidence="9">
    <location>
        <begin position="81"/>
        <end position="100"/>
    </location>
</feature>
<feature type="transmembrane region" description="Helical" evidence="9">
    <location>
        <begin position="28"/>
        <end position="45"/>
    </location>
</feature>
<dbReference type="InterPro" id="IPR036526">
    <property type="entry name" value="C-N_Hydrolase_sf"/>
</dbReference>
<feature type="transmembrane region" description="Helical" evidence="9">
    <location>
        <begin position="192"/>
        <end position="211"/>
    </location>
</feature>
<dbReference type="InterPro" id="IPR045378">
    <property type="entry name" value="LNT_N"/>
</dbReference>
<dbReference type="Gene3D" id="3.60.110.10">
    <property type="entry name" value="Carbon-nitrogen hydrolase"/>
    <property type="match status" value="1"/>
</dbReference>
<dbReference type="Pfam" id="PF00795">
    <property type="entry name" value="CN_hydrolase"/>
    <property type="match status" value="1"/>
</dbReference>
<dbReference type="NCBIfam" id="TIGR00546">
    <property type="entry name" value="lnt"/>
    <property type="match status" value="1"/>
</dbReference>